<organism evidence="1 2">
    <name type="scientific">Panagrolaimus sp. PS1159</name>
    <dbReference type="NCBI Taxonomy" id="55785"/>
    <lineage>
        <taxon>Eukaryota</taxon>
        <taxon>Metazoa</taxon>
        <taxon>Ecdysozoa</taxon>
        <taxon>Nematoda</taxon>
        <taxon>Chromadorea</taxon>
        <taxon>Rhabditida</taxon>
        <taxon>Tylenchina</taxon>
        <taxon>Panagrolaimomorpha</taxon>
        <taxon>Panagrolaimoidea</taxon>
        <taxon>Panagrolaimidae</taxon>
        <taxon>Panagrolaimus</taxon>
    </lineage>
</organism>
<accession>A0AC35FA04</accession>
<proteinExistence type="predicted"/>
<dbReference type="WBParaSite" id="PS1159_v2.g15395.t1">
    <property type="protein sequence ID" value="PS1159_v2.g15395.t1"/>
    <property type="gene ID" value="PS1159_v2.g15395"/>
</dbReference>
<evidence type="ECO:0000313" key="1">
    <source>
        <dbReference type="Proteomes" id="UP000887580"/>
    </source>
</evidence>
<reference evidence="2" key="1">
    <citation type="submission" date="2022-11" db="UniProtKB">
        <authorList>
            <consortium name="WormBaseParasite"/>
        </authorList>
    </citation>
    <scope>IDENTIFICATION</scope>
</reference>
<sequence>MFKLSCRLKQAASSALANNATNKFDIFASVAICRSPIVAPEMTEIQKKFVQCHKEIEDENSFKSDFELRVEKDLKMLEKKKQLEAEGKDLSQLEGEIGITAMMQEEDWLKRKETVSAQYGIDKHAFEHNDNVQTLSRYFDRKLMLIVKQKFENSSDDYASPWILPQLKNSNESLRQTAERCIGDVFVNDMKLRIYGNAPIWHMSYSYPKKMRKLLKTDAMGGKVFVFQCILEPSVKDPKINSKWIKDYKWSTAKEMEELMERSYRSTVKH</sequence>
<dbReference type="Proteomes" id="UP000887580">
    <property type="component" value="Unplaced"/>
</dbReference>
<protein>
    <submittedName>
        <fullName evidence="2">Large ribosomal subunit protein mL46</fullName>
    </submittedName>
</protein>
<name>A0AC35FA04_9BILA</name>
<evidence type="ECO:0000313" key="2">
    <source>
        <dbReference type="WBParaSite" id="PS1159_v2.g15395.t1"/>
    </source>
</evidence>